<reference evidence="1" key="1">
    <citation type="submission" date="2021-03" db="EMBL/GenBank/DDBJ databases">
        <title>Draft genome sequence of rust myrtle Austropuccinia psidii MF-1, a brazilian biotype.</title>
        <authorList>
            <person name="Quecine M.C."/>
            <person name="Pachon D.M.R."/>
            <person name="Bonatelli M.L."/>
            <person name="Correr F.H."/>
            <person name="Franceschini L.M."/>
            <person name="Leite T.F."/>
            <person name="Margarido G.R.A."/>
            <person name="Almeida C.A."/>
            <person name="Ferrarezi J.A."/>
            <person name="Labate C.A."/>
        </authorList>
    </citation>
    <scope>NUCLEOTIDE SEQUENCE</scope>
    <source>
        <strain evidence="1">MF-1</strain>
    </source>
</reference>
<comment type="caution">
    <text evidence="1">The sequence shown here is derived from an EMBL/GenBank/DDBJ whole genome shotgun (WGS) entry which is preliminary data.</text>
</comment>
<evidence type="ECO:0000313" key="2">
    <source>
        <dbReference type="Proteomes" id="UP000765509"/>
    </source>
</evidence>
<dbReference type="EMBL" id="AVOT02061901">
    <property type="protein sequence ID" value="MBW0555043.1"/>
    <property type="molecule type" value="Genomic_DNA"/>
</dbReference>
<dbReference type="Proteomes" id="UP000765509">
    <property type="component" value="Unassembled WGS sequence"/>
</dbReference>
<accession>A0A9Q3J3R8</accession>
<sequence length="217" mass="24977">MMLVDLNLKQPLDLPNLMLKKENLYHGFANTKKDYKHYILKVRIYDSQKTLIQCGGDSEHSVKSRTTEQSSEKDIIHILEELTTINTIFCSRVNLKIRFNTDWKGSVDKNPKENSNNMKYKSAYIIIKCHTFQSTTNLANACPRKAKVNEIDIEKEPDVKKDDDVENKDDKSSIFSESSKDIENINASFDIMESYSHLPQLSNGQLELSKIQDAQKL</sequence>
<proteinExistence type="predicted"/>
<protein>
    <submittedName>
        <fullName evidence="1">Uncharacterized protein</fullName>
    </submittedName>
</protein>
<keyword evidence="2" id="KW-1185">Reference proteome</keyword>
<dbReference type="AlphaFoldDB" id="A0A9Q3J3R8"/>
<organism evidence="1 2">
    <name type="scientific">Austropuccinia psidii MF-1</name>
    <dbReference type="NCBI Taxonomy" id="1389203"/>
    <lineage>
        <taxon>Eukaryota</taxon>
        <taxon>Fungi</taxon>
        <taxon>Dikarya</taxon>
        <taxon>Basidiomycota</taxon>
        <taxon>Pucciniomycotina</taxon>
        <taxon>Pucciniomycetes</taxon>
        <taxon>Pucciniales</taxon>
        <taxon>Sphaerophragmiaceae</taxon>
        <taxon>Austropuccinia</taxon>
    </lineage>
</organism>
<name>A0A9Q3J3R8_9BASI</name>
<evidence type="ECO:0000313" key="1">
    <source>
        <dbReference type="EMBL" id="MBW0555043.1"/>
    </source>
</evidence>
<gene>
    <name evidence="1" type="ORF">O181_094758</name>
</gene>